<gene>
    <name evidence="6" type="ORF">BDN70DRAFT_441608</name>
</gene>
<keyword evidence="4" id="KW-0472">Membrane</keyword>
<feature type="transmembrane region" description="Helical" evidence="4">
    <location>
        <begin position="260"/>
        <end position="284"/>
    </location>
</feature>
<feature type="transmembrane region" description="Helical" evidence="4">
    <location>
        <begin position="220"/>
        <end position="239"/>
    </location>
</feature>
<protein>
    <submittedName>
        <fullName evidence="6">MFS general substrate transporter</fullName>
    </submittedName>
</protein>
<name>A0A9P5YP04_9AGAR</name>
<dbReference type="Gene3D" id="1.20.1250.20">
    <property type="entry name" value="MFS general substrate transporter like domains"/>
    <property type="match status" value="2"/>
</dbReference>
<keyword evidence="7" id="KW-1185">Reference proteome</keyword>
<dbReference type="Pfam" id="PF07690">
    <property type="entry name" value="MFS_1"/>
    <property type="match status" value="1"/>
</dbReference>
<feature type="transmembrane region" description="Helical" evidence="4">
    <location>
        <begin position="152"/>
        <end position="175"/>
    </location>
</feature>
<dbReference type="PROSITE" id="PS50850">
    <property type="entry name" value="MFS"/>
    <property type="match status" value="1"/>
</dbReference>
<feature type="transmembrane region" description="Helical" evidence="4">
    <location>
        <begin position="187"/>
        <end position="208"/>
    </location>
</feature>
<dbReference type="AlphaFoldDB" id="A0A9P5YP04"/>
<dbReference type="InterPro" id="IPR011701">
    <property type="entry name" value="MFS"/>
</dbReference>
<evidence type="ECO:0000256" key="3">
    <source>
        <dbReference type="SAM" id="MobiDB-lite"/>
    </source>
</evidence>
<feature type="compositionally biased region" description="Polar residues" evidence="3">
    <location>
        <begin position="7"/>
        <end position="19"/>
    </location>
</feature>
<evidence type="ECO:0000259" key="5">
    <source>
        <dbReference type="PROSITE" id="PS50850"/>
    </source>
</evidence>
<feature type="domain" description="Major facilitator superfamily (MFS) profile" evidence="5">
    <location>
        <begin position="262"/>
        <end position="456"/>
    </location>
</feature>
<feature type="transmembrane region" description="Helical" evidence="4">
    <location>
        <begin position="352"/>
        <end position="374"/>
    </location>
</feature>
<dbReference type="PANTHER" id="PTHR11360">
    <property type="entry name" value="MONOCARBOXYLATE TRANSPORTER"/>
    <property type="match status" value="1"/>
</dbReference>
<dbReference type="Proteomes" id="UP000807469">
    <property type="component" value="Unassembled WGS sequence"/>
</dbReference>
<feature type="transmembrane region" description="Helical" evidence="4">
    <location>
        <begin position="296"/>
        <end position="316"/>
    </location>
</feature>
<comment type="subcellular location">
    <subcellularLocation>
        <location evidence="1">Membrane</location>
        <topology evidence="1">Multi-pass membrane protein</topology>
    </subcellularLocation>
</comment>
<dbReference type="PANTHER" id="PTHR11360:SF234">
    <property type="entry name" value="MFS-TYPE TRANSPORTER DBAD-RELATED"/>
    <property type="match status" value="1"/>
</dbReference>
<dbReference type="EMBL" id="MU155506">
    <property type="protein sequence ID" value="KAF9472707.1"/>
    <property type="molecule type" value="Genomic_DNA"/>
</dbReference>
<feature type="transmembrane region" description="Helical" evidence="4">
    <location>
        <begin position="386"/>
        <end position="405"/>
    </location>
</feature>
<organism evidence="6 7">
    <name type="scientific">Pholiota conissans</name>
    <dbReference type="NCBI Taxonomy" id="109636"/>
    <lineage>
        <taxon>Eukaryota</taxon>
        <taxon>Fungi</taxon>
        <taxon>Dikarya</taxon>
        <taxon>Basidiomycota</taxon>
        <taxon>Agaricomycotina</taxon>
        <taxon>Agaricomycetes</taxon>
        <taxon>Agaricomycetidae</taxon>
        <taxon>Agaricales</taxon>
        <taxon>Agaricineae</taxon>
        <taxon>Strophariaceae</taxon>
        <taxon>Pholiota</taxon>
    </lineage>
</organism>
<feature type="transmembrane region" description="Helical" evidence="4">
    <location>
        <begin position="417"/>
        <end position="439"/>
    </location>
</feature>
<dbReference type="GO" id="GO:0016020">
    <property type="term" value="C:membrane"/>
    <property type="evidence" value="ECO:0007669"/>
    <property type="project" value="UniProtKB-SubCell"/>
</dbReference>
<feature type="region of interest" description="Disordered" evidence="3">
    <location>
        <begin position="1"/>
        <end position="28"/>
    </location>
</feature>
<keyword evidence="4" id="KW-0812">Transmembrane</keyword>
<dbReference type="InterPro" id="IPR020846">
    <property type="entry name" value="MFS_dom"/>
</dbReference>
<dbReference type="GO" id="GO:0022857">
    <property type="term" value="F:transmembrane transporter activity"/>
    <property type="evidence" value="ECO:0007669"/>
    <property type="project" value="InterPro"/>
</dbReference>
<comment type="caution">
    <text evidence="6">The sequence shown here is derived from an EMBL/GenBank/DDBJ whole genome shotgun (WGS) entry which is preliminary data.</text>
</comment>
<evidence type="ECO:0000256" key="2">
    <source>
        <dbReference type="ARBA" id="ARBA00006727"/>
    </source>
</evidence>
<reference evidence="6" key="1">
    <citation type="submission" date="2020-11" db="EMBL/GenBank/DDBJ databases">
        <authorList>
            <consortium name="DOE Joint Genome Institute"/>
            <person name="Ahrendt S."/>
            <person name="Riley R."/>
            <person name="Andreopoulos W."/>
            <person name="Labutti K."/>
            <person name="Pangilinan J."/>
            <person name="Ruiz-Duenas F.J."/>
            <person name="Barrasa J.M."/>
            <person name="Sanchez-Garcia M."/>
            <person name="Camarero S."/>
            <person name="Miyauchi S."/>
            <person name="Serrano A."/>
            <person name="Linde D."/>
            <person name="Babiker R."/>
            <person name="Drula E."/>
            <person name="Ayuso-Fernandez I."/>
            <person name="Pacheco R."/>
            <person name="Padilla G."/>
            <person name="Ferreira P."/>
            <person name="Barriuso J."/>
            <person name="Kellner H."/>
            <person name="Castanera R."/>
            <person name="Alfaro M."/>
            <person name="Ramirez L."/>
            <person name="Pisabarro A.G."/>
            <person name="Kuo A."/>
            <person name="Tritt A."/>
            <person name="Lipzen A."/>
            <person name="He G."/>
            <person name="Yan M."/>
            <person name="Ng V."/>
            <person name="Cullen D."/>
            <person name="Martin F."/>
            <person name="Rosso M.-N."/>
            <person name="Henrissat B."/>
            <person name="Hibbett D."/>
            <person name="Martinez A.T."/>
            <person name="Grigoriev I.V."/>
        </authorList>
    </citation>
    <scope>NUCLEOTIDE SEQUENCE</scope>
    <source>
        <strain evidence="6">CIRM-BRFM 674</strain>
    </source>
</reference>
<sequence length="456" mass="49661">MVDSDDSPSLTVQGSSSPSFEKEPLPPSALPSTEIRYCPQERNFLGPCEDAYDCGRGAWMTVASAWLVQFCTYGYISAFGVYQDYYTRVFLTHTTPSNISWIGSFQLFMQYAPGILVGRAFDAGYFHTMMAVGSGLQIMAMFMLSLVQMQSYYQIFLTQAVGMGLAQSLLFLPSLAVVGHHFKERRALATGIAFSGASVGGVLWPIFLNQLNKRISFANSIRATASLAAVMLILANVLAKTRPLKSVVVEKPNFKIILCDYAYLVSIASAFFINLGLFFPYFYLQLYAIDIGANKSLAFYSVTILNAGSFLGRLFPNFFADKLGPYNMLIPCVSVSSGLLFAMLGISNFNGVVVFGFLYGFSSGAYVALIPSLLARFSSHPGEHGTRIGIAFSIVGISLLIGTPIEGALLHGEHGLYVWYRPIVFCGVMAMSGAIGMTISRLIFVSQGRSSGGWRV</sequence>
<dbReference type="OrthoDB" id="6499973at2759"/>
<feature type="transmembrane region" description="Helical" evidence="4">
    <location>
        <begin position="125"/>
        <end position="146"/>
    </location>
</feature>
<evidence type="ECO:0000313" key="7">
    <source>
        <dbReference type="Proteomes" id="UP000807469"/>
    </source>
</evidence>
<evidence type="ECO:0000313" key="6">
    <source>
        <dbReference type="EMBL" id="KAF9472707.1"/>
    </source>
</evidence>
<dbReference type="InterPro" id="IPR050327">
    <property type="entry name" value="Proton-linked_MCT"/>
</dbReference>
<feature type="transmembrane region" description="Helical" evidence="4">
    <location>
        <begin position="328"/>
        <end position="346"/>
    </location>
</feature>
<evidence type="ECO:0000256" key="4">
    <source>
        <dbReference type="SAM" id="Phobius"/>
    </source>
</evidence>
<comment type="similarity">
    <text evidence="2">Belongs to the major facilitator superfamily. Monocarboxylate porter (TC 2.A.1.13) family.</text>
</comment>
<dbReference type="InterPro" id="IPR036259">
    <property type="entry name" value="MFS_trans_sf"/>
</dbReference>
<dbReference type="SUPFAM" id="SSF103473">
    <property type="entry name" value="MFS general substrate transporter"/>
    <property type="match status" value="1"/>
</dbReference>
<accession>A0A9P5YP04</accession>
<keyword evidence="4" id="KW-1133">Transmembrane helix</keyword>
<evidence type="ECO:0000256" key="1">
    <source>
        <dbReference type="ARBA" id="ARBA00004141"/>
    </source>
</evidence>
<proteinExistence type="inferred from homology"/>